<reference evidence="1" key="1">
    <citation type="journal article" date="2020" name="Nature">
        <title>Giant virus diversity and host interactions through global metagenomics.</title>
        <authorList>
            <person name="Schulz F."/>
            <person name="Roux S."/>
            <person name="Paez-Espino D."/>
            <person name="Jungbluth S."/>
            <person name="Walsh D.A."/>
            <person name="Denef V.J."/>
            <person name="McMahon K.D."/>
            <person name="Konstantinidis K.T."/>
            <person name="Eloe-Fadrosh E.A."/>
            <person name="Kyrpides N.C."/>
            <person name="Woyke T."/>
        </authorList>
    </citation>
    <scope>NUCLEOTIDE SEQUENCE</scope>
    <source>
        <strain evidence="1">GVMAG-M-3300023174-134</strain>
    </source>
</reference>
<accession>A0A6C0DC93</accession>
<evidence type="ECO:0008006" key="2">
    <source>
        <dbReference type="Google" id="ProtNLM"/>
    </source>
</evidence>
<dbReference type="Gene3D" id="1.10.357.40">
    <property type="entry name" value="YbiA-like"/>
    <property type="match status" value="1"/>
</dbReference>
<dbReference type="SUPFAM" id="SSF143990">
    <property type="entry name" value="YbiA-like"/>
    <property type="match status" value="1"/>
</dbReference>
<dbReference type="EMBL" id="MN739578">
    <property type="protein sequence ID" value="QHT14001.1"/>
    <property type="molecule type" value="Genomic_DNA"/>
</dbReference>
<protein>
    <recommendedName>
        <fullName evidence="2">OTU domain-containing protein</fullName>
    </recommendedName>
</protein>
<evidence type="ECO:0000313" key="1">
    <source>
        <dbReference type="EMBL" id="QHT14001.1"/>
    </source>
</evidence>
<organism evidence="1">
    <name type="scientific">viral metagenome</name>
    <dbReference type="NCBI Taxonomy" id="1070528"/>
    <lineage>
        <taxon>unclassified sequences</taxon>
        <taxon>metagenomes</taxon>
        <taxon>organismal metagenomes</taxon>
    </lineage>
</organism>
<dbReference type="InterPro" id="IPR037238">
    <property type="entry name" value="YbiA-like_sf"/>
</dbReference>
<proteinExistence type="predicted"/>
<name>A0A6C0DC93_9ZZZZ</name>
<sequence length="703" mass="82099">MVKSVIYPEIVYNESKNVDNDDLYHASSRYKYTLYKKKIEIVLGKVRYTYSKYDVLYYPIYLVFDDEIDSKIGIFEIESNKSLGSIDKDGDVDLKKGHILPFVSEEYLKKTIAENEKEKEFQEKQQINEIDLIEKGIIEKGSNENELLETNQSVIDIHNKTNDVFSLDIPENINKKADETLKTGLFIEDKSVIQPPVLTQETKADSDKYKNEFIETPLDTSTTWIEKFTQNKNYKIIDNEGGGDCFFAVIRDAFKQIGKIITVEKIRALLSKNASEDIFSLYRTMYLTHFDELQNIDKELASIKKTGNMLKKRINSAQNSDIHKKLLDEAKELLTKREILLSSREITKEVMKDFEYMKNIDTFEKFKEFILTHEFWADEWSISLLEHLLNVKFIILSQENFEEEDLDSVMRCEIYNDSHMKAGEKFNPDYYIMTSHTGNHYTLISYKNKNIFKFKEIPYNIKTLIINKCMEKNSGVYYLIQDFCNLKTELGLPSDCGKPIDNEDEFMKRDLYDKEVVFRFYANSNKKPLAGKGSGETIPDTRLNDFNSLNNKKNKSMVDWRKKLDDTWPVVINIDNHKWSTVKHYCLGSQFKNGFPDFYLEFSLDSDSKISKDLELAMIAGSESGKSESKILRKPEIKIDADYNIHADEYRKKALISKFSQNLDLKRILLDTTPARLDHFIRRNQTVVDELLLSIRKELATHK</sequence>
<dbReference type="Gene3D" id="3.90.70.80">
    <property type="match status" value="1"/>
</dbReference>
<dbReference type="AlphaFoldDB" id="A0A6C0DC93"/>